<dbReference type="Proteomes" id="UP000008319">
    <property type="component" value="Chromosome"/>
</dbReference>
<dbReference type="HOGENOM" id="CLU_148568_4_1_6"/>
<reference evidence="1 2" key="1">
    <citation type="journal article" date="2008" name="J. Bacteriol.">
        <title>Complete genome sequence of uropathogenic Proteus mirabilis, a master of both adherence and motility.</title>
        <authorList>
            <person name="Pearson M.M."/>
            <person name="Sebaihia M."/>
            <person name="Churcher C."/>
            <person name="Quail M.A."/>
            <person name="Seshasayee A.S."/>
            <person name="Luscombe N.M."/>
            <person name="Abdellah Z."/>
            <person name="Arrosmith C."/>
            <person name="Atkin B."/>
            <person name="Chillingworth T."/>
            <person name="Hauser H."/>
            <person name="Jagels K."/>
            <person name="Moule S."/>
            <person name="Mungall K."/>
            <person name="Norbertczak H."/>
            <person name="Rabbinowitsch E."/>
            <person name="Walker D."/>
            <person name="Whithead S."/>
            <person name="Thomson N.R."/>
            <person name="Rather P.N."/>
            <person name="Parkhill J."/>
            <person name="Mobley H.L."/>
        </authorList>
    </citation>
    <scope>NUCLEOTIDE SEQUENCE [LARGE SCALE GENOMIC DNA]</scope>
    <source>
        <strain evidence="1 2">HI4320</strain>
    </source>
</reference>
<dbReference type="eggNOG" id="COG4104">
    <property type="taxonomic scope" value="Bacteria"/>
</dbReference>
<dbReference type="EMBL" id="AM942759">
    <property type="protein sequence ID" value="CAR42821.1"/>
    <property type="molecule type" value="Genomic_DNA"/>
</dbReference>
<proteinExistence type="predicted"/>
<keyword evidence="2" id="KW-1185">Reference proteome</keyword>
<gene>
    <name evidence="1" type="ordered locus">PMI1332</name>
</gene>
<dbReference type="Pfam" id="PF05488">
    <property type="entry name" value="PAAR_motif"/>
    <property type="match status" value="1"/>
</dbReference>
<dbReference type="Gene3D" id="2.60.200.60">
    <property type="match status" value="1"/>
</dbReference>
<accession>B4EW23</accession>
<sequence>MMRATVLGKKIGLHNDKTTTGATCLASILTVTNEGISILRLGDKTTRCPVCNEEGTIVTGEQGMILDGQKIAVEGSIVQCGCSYGKNRVTC</sequence>
<dbReference type="EnsemblBacteria" id="CAR42821">
    <property type="protein sequence ID" value="CAR42821"/>
    <property type="gene ID" value="PMI1332"/>
</dbReference>
<dbReference type="AlphaFoldDB" id="B4EW23"/>
<evidence type="ECO:0000313" key="2">
    <source>
        <dbReference type="Proteomes" id="UP000008319"/>
    </source>
</evidence>
<protein>
    <recommendedName>
        <fullName evidence="3">PAAR domain-containing protein</fullName>
    </recommendedName>
</protein>
<organism evidence="1 2">
    <name type="scientific">Proteus mirabilis (strain HI4320)</name>
    <dbReference type="NCBI Taxonomy" id="529507"/>
    <lineage>
        <taxon>Bacteria</taxon>
        <taxon>Pseudomonadati</taxon>
        <taxon>Pseudomonadota</taxon>
        <taxon>Gammaproteobacteria</taxon>
        <taxon>Enterobacterales</taxon>
        <taxon>Morganellaceae</taxon>
        <taxon>Proteus</taxon>
    </lineage>
</organism>
<name>B4EW23_PROMH</name>
<dbReference type="CDD" id="cd14744">
    <property type="entry name" value="PAAR_CT_2"/>
    <property type="match status" value="1"/>
</dbReference>
<dbReference type="KEGG" id="pmr:PMI1332"/>
<evidence type="ECO:0000313" key="1">
    <source>
        <dbReference type="EMBL" id="CAR42821.1"/>
    </source>
</evidence>
<evidence type="ECO:0008006" key="3">
    <source>
        <dbReference type="Google" id="ProtNLM"/>
    </source>
</evidence>
<dbReference type="InterPro" id="IPR008727">
    <property type="entry name" value="PAAR_motif"/>
</dbReference>